<keyword evidence="2" id="KW-1185">Reference proteome</keyword>
<evidence type="ECO:0000313" key="2">
    <source>
        <dbReference type="Proteomes" id="UP000321083"/>
    </source>
</evidence>
<dbReference type="EMBL" id="SRHE01000204">
    <property type="protein sequence ID" value="TWW09689.1"/>
    <property type="molecule type" value="Genomic_DNA"/>
</dbReference>
<proteinExistence type="predicted"/>
<protein>
    <submittedName>
        <fullName evidence="1">Uncharacterized protein</fullName>
    </submittedName>
</protein>
<gene>
    <name evidence="1" type="ORF">E3A20_11860</name>
</gene>
<organism evidence="1 2">
    <name type="scientific">Planctomyces bekefii</name>
    <dbReference type="NCBI Taxonomy" id="1653850"/>
    <lineage>
        <taxon>Bacteria</taxon>
        <taxon>Pseudomonadati</taxon>
        <taxon>Planctomycetota</taxon>
        <taxon>Planctomycetia</taxon>
        <taxon>Planctomycetales</taxon>
        <taxon>Planctomycetaceae</taxon>
        <taxon>Planctomyces</taxon>
    </lineage>
</organism>
<dbReference type="Proteomes" id="UP000321083">
    <property type="component" value="Unassembled WGS sequence"/>
</dbReference>
<dbReference type="AlphaFoldDB" id="A0A5C6M6C7"/>
<comment type="caution">
    <text evidence="1">The sequence shown here is derived from an EMBL/GenBank/DDBJ whole genome shotgun (WGS) entry which is preliminary data.</text>
</comment>
<name>A0A5C6M6C7_9PLAN</name>
<reference evidence="1 2" key="2">
    <citation type="submission" date="2019-08" db="EMBL/GenBank/DDBJ databases">
        <authorList>
            <person name="Henke P."/>
        </authorList>
    </citation>
    <scope>NUCLEOTIDE SEQUENCE [LARGE SCALE GENOMIC DNA]</scope>
    <source>
        <strain evidence="1">Phe10_nw2017</strain>
    </source>
</reference>
<sequence length="182" mass="20195">MDRVPDDIPRVSGLINSRHTTPLSHTNVLACGWQIPNAVQVGAKERALLDGLDGAWVNYKVDQKANSISLERIEAPATLPDRPAWSVQQIRLEEPETLDTPIVPLTDLRLSDARAYGTKAAYLGELTHILDHGSPRLTGFYRVPRPPRSNLLPYLADFLKVPNDANLSSKAWQFLKANTQVP</sequence>
<reference evidence="1 2" key="1">
    <citation type="submission" date="2019-08" db="EMBL/GenBank/DDBJ databases">
        <title>100 year-old enigma solved: identification of Planctomyces bekefii, the type genus and species of the phylum Planctomycetes.</title>
        <authorList>
            <person name="Svetlana D.N."/>
            <person name="Overmann J."/>
        </authorList>
    </citation>
    <scope>NUCLEOTIDE SEQUENCE [LARGE SCALE GENOMIC DNA]</scope>
    <source>
        <strain evidence="1">Phe10_nw2017</strain>
    </source>
</reference>
<feature type="non-terminal residue" evidence="1">
    <location>
        <position position="182"/>
    </location>
</feature>
<accession>A0A5C6M6C7</accession>
<evidence type="ECO:0000313" key="1">
    <source>
        <dbReference type="EMBL" id="TWW09689.1"/>
    </source>
</evidence>